<sequence length="79" mass="8886">MHISFIKIIEEQNTKKHEEKPVSGGHAATRKKLQTEAISRILTILTVFSKNRSLPAPSLSFRSLPPPQFLPPSLLKLQL</sequence>
<organism evidence="1 3">
    <name type="scientific">Medicago truncatula</name>
    <name type="common">Barrel medic</name>
    <name type="synonym">Medicago tribuloides</name>
    <dbReference type="NCBI Taxonomy" id="3880"/>
    <lineage>
        <taxon>Eukaryota</taxon>
        <taxon>Viridiplantae</taxon>
        <taxon>Streptophyta</taxon>
        <taxon>Embryophyta</taxon>
        <taxon>Tracheophyta</taxon>
        <taxon>Spermatophyta</taxon>
        <taxon>Magnoliopsida</taxon>
        <taxon>eudicotyledons</taxon>
        <taxon>Gunneridae</taxon>
        <taxon>Pentapetalae</taxon>
        <taxon>rosids</taxon>
        <taxon>fabids</taxon>
        <taxon>Fabales</taxon>
        <taxon>Fabaceae</taxon>
        <taxon>Papilionoideae</taxon>
        <taxon>50 kb inversion clade</taxon>
        <taxon>NPAAA clade</taxon>
        <taxon>Hologalegina</taxon>
        <taxon>IRL clade</taxon>
        <taxon>Trifolieae</taxon>
        <taxon>Medicago</taxon>
    </lineage>
</organism>
<dbReference type="AlphaFoldDB" id="A0A072W0I1"/>
<reference evidence="2" key="3">
    <citation type="submission" date="2015-04" db="UniProtKB">
        <authorList>
            <consortium name="EnsemblPlants"/>
        </authorList>
    </citation>
    <scope>IDENTIFICATION</scope>
    <source>
        <strain evidence="2">cv. Jemalong A17</strain>
    </source>
</reference>
<accession>A0A072W0I1</accession>
<dbReference type="Proteomes" id="UP000002051">
    <property type="component" value="Unassembled WGS sequence"/>
</dbReference>
<dbReference type="EMBL" id="CM001217">
    <property type="protein sequence ID" value="KEH43805.1"/>
    <property type="molecule type" value="Genomic_DNA"/>
</dbReference>
<keyword evidence="3" id="KW-1185">Reference proteome</keyword>
<evidence type="ECO:0000313" key="1">
    <source>
        <dbReference type="EMBL" id="KEH43805.1"/>
    </source>
</evidence>
<dbReference type="EnsemblPlants" id="KEH43805">
    <property type="protein sequence ID" value="KEH43805"/>
    <property type="gene ID" value="MTR_1g102920"/>
</dbReference>
<protein>
    <submittedName>
        <fullName evidence="1 2">Uncharacterized protein</fullName>
    </submittedName>
</protein>
<proteinExistence type="predicted"/>
<dbReference type="HOGENOM" id="CLU_2609595_0_0_1"/>
<evidence type="ECO:0000313" key="2">
    <source>
        <dbReference type="EnsemblPlants" id="KEH43805"/>
    </source>
</evidence>
<name>A0A072W0I1_MEDTR</name>
<gene>
    <name evidence="1" type="ordered locus">MTR_1g102920</name>
</gene>
<reference evidence="1 3" key="1">
    <citation type="journal article" date="2011" name="Nature">
        <title>The Medicago genome provides insight into the evolution of rhizobial symbioses.</title>
        <authorList>
            <person name="Young N.D."/>
            <person name="Debelle F."/>
            <person name="Oldroyd G.E."/>
            <person name="Geurts R."/>
            <person name="Cannon S.B."/>
            <person name="Udvardi M.K."/>
            <person name="Benedito V.A."/>
            <person name="Mayer K.F."/>
            <person name="Gouzy J."/>
            <person name="Schoof H."/>
            <person name="Van de Peer Y."/>
            <person name="Proost S."/>
            <person name="Cook D.R."/>
            <person name="Meyers B.C."/>
            <person name="Spannagl M."/>
            <person name="Cheung F."/>
            <person name="De Mita S."/>
            <person name="Krishnakumar V."/>
            <person name="Gundlach H."/>
            <person name="Zhou S."/>
            <person name="Mudge J."/>
            <person name="Bharti A.K."/>
            <person name="Murray J.D."/>
            <person name="Naoumkina M.A."/>
            <person name="Rosen B."/>
            <person name="Silverstein K.A."/>
            <person name="Tang H."/>
            <person name="Rombauts S."/>
            <person name="Zhao P.X."/>
            <person name="Zhou P."/>
            <person name="Barbe V."/>
            <person name="Bardou P."/>
            <person name="Bechner M."/>
            <person name="Bellec A."/>
            <person name="Berger A."/>
            <person name="Berges H."/>
            <person name="Bidwell S."/>
            <person name="Bisseling T."/>
            <person name="Choisne N."/>
            <person name="Couloux A."/>
            <person name="Denny R."/>
            <person name="Deshpande S."/>
            <person name="Dai X."/>
            <person name="Doyle J.J."/>
            <person name="Dudez A.M."/>
            <person name="Farmer A.D."/>
            <person name="Fouteau S."/>
            <person name="Franken C."/>
            <person name="Gibelin C."/>
            <person name="Gish J."/>
            <person name="Goldstein S."/>
            <person name="Gonzalez A.J."/>
            <person name="Green P.J."/>
            <person name="Hallab A."/>
            <person name="Hartog M."/>
            <person name="Hua A."/>
            <person name="Humphray S.J."/>
            <person name="Jeong D.H."/>
            <person name="Jing Y."/>
            <person name="Jocker A."/>
            <person name="Kenton S.M."/>
            <person name="Kim D.J."/>
            <person name="Klee K."/>
            <person name="Lai H."/>
            <person name="Lang C."/>
            <person name="Lin S."/>
            <person name="Macmil S.L."/>
            <person name="Magdelenat G."/>
            <person name="Matthews L."/>
            <person name="McCorrison J."/>
            <person name="Monaghan E.L."/>
            <person name="Mun J.H."/>
            <person name="Najar F.Z."/>
            <person name="Nicholson C."/>
            <person name="Noirot C."/>
            <person name="O'Bleness M."/>
            <person name="Paule C.R."/>
            <person name="Poulain J."/>
            <person name="Prion F."/>
            <person name="Qin B."/>
            <person name="Qu C."/>
            <person name="Retzel E.F."/>
            <person name="Riddle C."/>
            <person name="Sallet E."/>
            <person name="Samain S."/>
            <person name="Samson N."/>
            <person name="Sanders I."/>
            <person name="Saurat O."/>
            <person name="Scarpelli C."/>
            <person name="Schiex T."/>
            <person name="Segurens B."/>
            <person name="Severin A.J."/>
            <person name="Sherrier D.J."/>
            <person name="Shi R."/>
            <person name="Sims S."/>
            <person name="Singer S.R."/>
            <person name="Sinharoy S."/>
            <person name="Sterck L."/>
            <person name="Viollet A."/>
            <person name="Wang B.B."/>
            <person name="Wang K."/>
            <person name="Wang M."/>
            <person name="Wang X."/>
            <person name="Warfsmann J."/>
            <person name="Weissenbach J."/>
            <person name="White D.D."/>
            <person name="White J.D."/>
            <person name="Wiley G.B."/>
            <person name="Wincker P."/>
            <person name="Xing Y."/>
            <person name="Yang L."/>
            <person name="Yao Z."/>
            <person name="Ying F."/>
            <person name="Zhai J."/>
            <person name="Zhou L."/>
            <person name="Zuber A."/>
            <person name="Denarie J."/>
            <person name="Dixon R.A."/>
            <person name="May G.D."/>
            <person name="Schwartz D.C."/>
            <person name="Rogers J."/>
            <person name="Quetier F."/>
            <person name="Town C.D."/>
            <person name="Roe B.A."/>
        </authorList>
    </citation>
    <scope>NUCLEOTIDE SEQUENCE [LARGE SCALE GENOMIC DNA]</scope>
    <source>
        <strain evidence="1">A17</strain>
        <strain evidence="2 3">cv. Jemalong A17</strain>
    </source>
</reference>
<reference evidence="1 3" key="2">
    <citation type="journal article" date="2014" name="BMC Genomics">
        <title>An improved genome release (version Mt4.0) for the model legume Medicago truncatula.</title>
        <authorList>
            <person name="Tang H."/>
            <person name="Krishnakumar V."/>
            <person name="Bidwell S."/>
            <person name="Rosen B."/>
            <person name="Chan A."/>
            <person name="Zhou S."/>
            <person name="Gentzbittel L."/>
            <person name="Childs K.L."/>
            <person name="Yandell M."/>
            <person name="Gundlach H."/>
            <person name="Mayer K.F."/>
            <person name="Schwartz D.C."/>
            <person name="Town C.D."/>
        </authorList>
    </citation>
    <scope>GENOME REANNOTATION</scope>
    <source>
        <strain evidence="1">A17</strain>
        <strain evidence="2 3">cv. Jemalong A17</strain>
    </source>
</reference>
<evidence type="ECO:0000313" key="3">
    <source>
        <dbReference type="Proteomes" id="UP000002051"/>
    </source>
</evidence>